<dbReference type="Pfam" id="PF08612">
    <property type="entry name" value="Med20"/>
    <property type="match status" value="1"/>
</dbReference>
<evidence type="ECO:0000256" key="4">
    <source>
        <dbReference type="RuleBase" id="RU364152"/>
    </source>
</evidence>
<dbReference type="PANTHER" id="PTHR12465:SF0">
    <property type="entry name" value="MEDIATOR OF RNA POLYMERASE II TRANSCRIPTION SUBUNIT 20"/>
    <property type="match status" value="1"/>
</dbReference>
<sequence>MSPVKWLMHWHPNPGATLNSQILAEACACAESLGGSKDGRWKTSIIFYRAMARDSASAAAGGAPPQLPPEIPRELLGVALHERPGLYFSILRAQRLVLQADSAFPQVMEKLQSYKARVTLNFEVTLHPSLSF</sequence>
<accession>A0A6G1DRV4</accession>
<evidence type="ECO:0000256" key="1">
    <source>
        <dbReference type="ARBA" id="ARBA00004123"/>
    </source>
</evidence>
<keyword evidence="3 4" id="KW-0539">Nucleus</keyword>
<dbReference type="OrthoDB" id="1854899at2759"/>
<protein>
    <recommendedName>
        <fullName evidence="4">Mediator of RNA polymerase II transcription subunit 20</fullName>
    </recommendedName>
    <alternativeName>
        <fullName evidence="4">Mediator complex subunit 20</fullName>
    </alternativeName>
</protein>
<comment type="function">
    <text evidence="4">Component of the Mediator complex, a coactivator involved in the regulated transcription of nearly all RNA polymerase II-dependent genes. Mediator functions as a bridge to convey information from gene-specific regulatory proteins to the basal RNA polymerase II transcription machinery. Mediator is recruited to promoters by direct interactions with regulatory proteins and serves as a scaffold for the assembly of a functional preinitiation complex with RNA polymerase II and the general transcription factors.</text>
</comment>
<comment type="subunit">
    <text evidence="4">Component of the Mediator complex.</text>
</comment>
<proteinExistence type="inferred from homology"/>
<dbReference type="PANTHER" id="PTHR12465">
    <property type="entry name" value="UBIQUITIN SPECIFIC PROTEASE HOMOLOG 49"/>
    <property type="match status" value="1"/>
</dbReference>
<dbReference type="Proteomes" id="UP000479710">
    <property type="component" value="Unassembled WGS sequence"/>
</dbReference>
<keyword evidence="4" id="KW-0010">Activator</keyword>
<dbReference type="AlphaFoldDB" id="A0A6G1DRV4"/>
<dbReference type="InterPro" id="IPR013921">
    <property type="entry name" value="Mediator_Med20"/>
</dbReference>
<evidence type="ECO:0000313" key="5">
    <source>
        <dbReference type="EMBL" id="KAF0915250.1"/>
    </source>
</evidence>
<reference evidence="5 6" key="1">
    <citation type="submission" date="2019-11" db="EMBL/GenBank/DDBJ databases">
        <title>Whole genome sequence of Oryza granulata.</title>
        <authorList>
            <person name="Li W."/>
        </authorList>
    </citation>
    <scope>NUCLEOTIDE SEQUENCE [LARGE SCALE GENOMIC DNA]</scope>
    <source>
        <strain evidence="6">cv. Menghai</strain>
        <tissue evidence="5">Leaf</tissue>
    </source>
</reference>
<dbReference type="GO" id="GO:0016592">
    <property type="term" value="C:mediator complex"/>
    <property type="evidence" value="ECO:0007669"/>
    <property type="project" value="InterPro"/>
</dbReference>
<evidence type="ECO:0000256" key="2">
    <source>
        <dbReference type="ARBA" id="ARBA00010743"/>
    </source>
</evidence>
<keyword evidence="4" id="KW-0805">Transcription regulation</keyword>
<gene>
    <name evidence="4" type="primary">MED20</name>
    <name evidence="5" type="ORF">E2562_034613</name>
</gene>
<dbReference type="GO" id="GO:0003713">
    <property type="term" value="F:transcription coactivator activity"/>
    <property type="evidence" value="ECO:0007669"/>
    <property type="project" value="TreeGrafter"/>
</dbReference>
<organism evidence="5 6">
    <name type="scientific">Oryza meyeriana var. granulata</name>
    <dbReference type="NCBI Taxonomy" id="110450"/>
    <lineage>
        <taxon>Eukaryota</taxon>
        <taxon>Viridiplantae</taxon>
        <taxon>Streptophyta</taxon>
        <taxon>Embryophyta</taxon>
        <taxon>Tracheophyta</taxon>
        <taxon>Spermatophyta</taxon>
        <taxon>Magnoliopsida</taxon>
        <taxon>Liliopsida</taxon>
        <taxon>Poales</taxon>
        <taxon>Poaceae</taxon>
        <taxon>BOP clade</taxon>
        <taxon>Oryzoideae</taxon>
        <taxon>Oryzeae</taxon>
        <taxon>Oryzinae</taxon>
        <taxon>Oryza</taxon>
        <taxon>Oryza meyeriana</taxon>
    </lineage>
</organism>
<evidence type="ECO:0000313" key="6">
    <source>
        <dbReference type="Proteomes" id="UP000479710"/>
    </source>
</evidence>
<comment type="caution">
    <text evidence="5">The sequence shown here is derived from an EMBL/GenBank/DDBJ whole genome shotgun (WGS) entry which is preliminary data.</text>
</comment>
<comment type="subcellular location">
    <subcellularLocation>
        <location evidence="1 4">Nucleus</location>
    </subcellularLocation>
</comment>
<keyword evidence="4" id="KW-0804">Transcription</keyword>
<dbReference type="EMBL" id="SPHZ02000006">
    <property type="protein sequence ID" value="KAF0915250.1"/>
    <property type="molecule type" value="Genomic_DNA"/>
</dbReference>
<comment type="similarity">
    <text evidence="2 4">Belongs to the Mediator complex subunit 20 family.</text>
</comment>
<keyword evidence="6" id="KW-1185">Reference proteome</keyword>
<evidence type="ECO:0000256" key="3">
    <source>
        <dbReference type="ARBA" id="ARBA00023242"/>
    </source>
</evidence>
<name>A0A6G1DRV4_9ORYZ</name>
<dbReference type="GO" id="GO:0006357">
    <property type="term" value="P:regulation of transcription by RNA polymerase II"/>
    <property type="evidence" value="ECO:0007669"/>
    <property type="project" value="InterPro"/>
</dbReference>